<sequence>MCTYCDLNYRCGHTSTSHRCPRTTTIVYAANGEKVADVRGCDNQVYLSKDLDDDCIECKMARGLKPGAQTNMGKWAEWGPKEERIAQRQRQFYEKVDKERQEMGAPLVEGGVQAAMAQREYGRHVPTMGKIRDWGHQVRSDLIDQGCGMTTSPEASGGSVASESVPVYPGGRQEAVKRQDFDVENDDWMWGGMKGFGGDQADELARTVAPGDLQMDETARQSKRRKM</sequence>
<dbReference type="EMBL" id="ML976764">
    <property type="protein sequence ID" value="KAF1965340.1"/>
    <property type="molecule type" value="Genomic_DNA"/>
</dbReference>
<name>A0A6A5ULV6_9PLEO</name>
<dbReference type="OrthoDB" id="3771532at2759"/>
<keyword evidence="3" id="KW-1185">Reference proteome</keyword>
<accession>A0A6A5ULV6</accession>
<evidence type="ECO:0000313" key="2">
    <source>
        <dbReference type="EMBL" id="KAF1965340.1"/>
    </source>
</evidence>
<dbReference type="AlphaFoldDB" id="A0A6A5ULV6"/>
<evidence type="ECO:0000256" key="1">
    <source>
        <dbReference type="SAM" id="MobiDB-lite"/>
    </source>
</evidence>
<organism evidence="2 3">
    <name type="scientific">Bimuria novae-zelandiae CBS 107.79</name>
    <dbReference type="NCBI Taxonomy" id="1447943"/>
    <lineage>
        <taxon>Eukaryota</taxon>
        <taxon>Fungi</taxon>
        <taxon>Dikarya</taxon>
        <taxon>Ascomycota</taxon>
        <taxon>Pezizomycotina</taxon>
        <taxon>Dothideomycetes</taxon>
        <taxon>Pleosporomycetidae</taxon>
        <taxon>Pleosporales</taxon>
        <taxon>Massarineae</taxon>
        <taxon>Didymosphaeriaceae</taxon>
        <taxon>Bimuria</taxon>
    </lineage>
</organism>
<protein>
    <submittedName>
        <fullName evidence="2">Uncharacterized protein</fullName>
    </submittedName>
</protein>
<gene>
    <name evidence="2" type="ORF">BU23DRAFT_627767</name>
</gene>
<dbReference type="Proteomes" id="UP000800036">
    <property type="component" value="Unassembled WGS sequence"/>
</dbReference>
<reference evidence="2" key="1">
    <citation type="journal article" date="2020" name="Stud. Mycol.">
        <title>101 Dothideomycetes genomes: a test case for predicting lifestyles and emergence of pathogens.</title>
        <authorList>
            <person name="Haridas S."/>
            <person name="Albert R."/>
            <person name="Binder M."/>
            <person name="Bloem J."/>
            <person name="Labutti K."/>
            <person name="Salamov A."/>
            <person name="Andreopoulos B."/>
            <person name="Baker S."/>
            <person name="Barry K."/>
            <person name="Bills G."/>
            <person name="Bluhm B."/>
            <person name="Cannon C."/>
            <person name="Castanera R."/>
            <person name="Culley D."/>
            <person name="Daum C."/>
            <person name="Ezra D."/>
            <person name="Gonzalez J."/>
            <person name="Henrissat B."/>
            <person name="Kuo A."/>
            <person name="Liang C."/>
            <person name="Lipzen A."/>
            <person name="Lutzoni F."/>
            <person name="Magnuson J."/>
            <person name="Mondo S."/>
            <person name="Nolan M."/>
            <person name="Ohm R."/>
            <person name="Pangilinan J."/>
            <person name="Park H.-J."/>
            <person name="Ramirez L."/>
            <person name="Alfaro M."/>
            <person name="Sun H."/>
            <person name="Tritt A."/>
            <person name="Yoshinaga Y."/>
            <person name="Zwiers L.-H."/>
            <person name="Turgeon B."/>
            <person name="Goodwin S."/>
            <person name="Spatafora J."/>
            <person name="Crous P."/>
            <person name="Grigoriev I."/>
        </authorList>
    </citation>
    <scope>NUCLEOTIDE SEQUENCE</scope>
    <source>
        <strain evidence="2">CBS 107.79</strain>
    </source>
</reference>
<feature type="region of interest" description="Disordered" evidence="1">
    <location>
        <begin position="202"/>
        <end position="227"/>
    </location>
</feature>
<evidence type="ECO:0000313" key="3">
    <source>
        <dbReference type="Proteomes" id="UP000800036"/>
    </source>
</evidence>
<proteinExistence type="predicted"/>